<keyword evidence="2" id="KW-1185">Reference proteome</keyword>
<dbReference type="EMBL" id="CM051394">
    <property type="protein sequence ID" value="KAJ4727418.1"/>
    <property type="molecule type" value="Genomic_DNA"/>
</dbReference>
<protein>
    <submittedName>
        <fullName evidence="1">Chlorophyllase</fullName>
    </submittedName>
</protein>
<evidence type="ECO:0000313" key="1">
    <source>
        <dbReference type="EMBL" id="KAJ4727418.1"/>
    </source>
</evidence>
<sequence>MAAVPAVSVDVEAKPDMATATDQLAAFTRGNYSTKSITVDTSNSSSPPKQLFIVVPDEQGTYNVIIFFHGTCLSHTSYTQLFEHMASHGFIVVAPQLYNFLLPSGNKEINSAAEVINWLTTGLRLNLPENVKANLNLVALMGHSRGGRTAFALALGYAKNPAVSLQFSAIVGIDPVAGTTKMTELDPPILSLDSFNFTTPVAVIGTGLGGVSRCVAPCAPERANHEQFFNRCKSSRAHFVATDYGHMDMLDDNPSDWKSWAMSKCMFKNGKESRDPMRRCVGGIAMAFLKDYFDGQSGDLKKIVEEPSVAPIKLDPVQFIEA</sequence>
<dbReference type="Proteomes" id="UP001164539">
    <property type="component" value="Chromosome 1"/>
</dbReference>
<name>A0ACC1YWJ7_MELAZ</name>
<evidence type="ECO:0000313" key="2">
    <source>
        <dbReference type="Proteomes" id="UP001164539"/>
    </source>
</evidence>
<accession>A0ACC1YWJ7</accession>
<reference evidence="1 2" key="1">
    <citation type="journal article" date="2023" name="Science">
        <title>Complex scaffold remodeling in plant triterpene biosynthesis.</title>
        <authorList>
            <person name="De La Pena R."/>
            <person name="Hodgson H."/>
            <person name="Liu J.C."/>
            <person name="Stephenson M.J."/>
            <person name="Martin A.C."/>
            <person name="Owen C."/>
            <person name="Harkess A."/>
            <person name="Leebens-Mack J."/>
            <person name="Jimenez L.E."/>
            <person name="Osbourn A."/>
            <person name="Sattely E.S."/>
        </authorList>
    </citation>
    <scope>NUCLEOTIDE SEQUENCE [LARGE SCALE GENOMIC DNA]</scope>
    <source>
        <strain evidence="2">cv. JPN11</strain>
        <tissue evidence="1">Leaf</tissue>
    </source>
</reference>
<proteinExistence type="predicted"/>
<comment type="caution">
    <text evidence="1">The sequence shown here is derived from an EMBL/GenBank/DDBJ whole genome shotgun (WGS) entry which is preliminary data.</text>
</comment>
<organism evidence="1 2">
    <name type="scientific">Melia azedarach</name>
    <name type="common">Chinaberry tree</name>
    <dbReference type="NCBI Taxonomy" id="155640"/>
    <lineage>
        <taxon>Eukaryota</taxon>
        <taxon>Viridiplantae</taxon>
        <taxon>Streptophyta</taxon>
        <taxon>Embryophyta</taxon>
        <taxon>Tracheophyta</taxon>
        <taxon>Spermatophyta</taxon>
        <taxon>Magnoliopsida</taxon>
        <taxon>eudicotyledons</taxon>
        <taxon>Gunneridae</taxon>
        <taxon>Pentapetalae</taxon>
        <taxon>rosids</taxon>
        <taxon>malvids</taxon>
        <taxon>Sapindales</taxon>
        <taxon>Meliaceae</taxon>
        <taxon>Melia</taxon>
    </lineage>
</organism>
<gene>
    <name evidence="1" type="ORF">OWV82_000521</name>
</gene>